<keyword evidence="4" id="KW-0472">Membrane</keyword>
<proteinExistence type="inferred from homology"/>
<evidence type="ECO:0000256" key="4">
    <source>
        <dbReference type="ARBA" id="ARBA00023136"/>
    </source>
</evidence>
<dbReference type="GO" id="GO:0009279">
    <property type="term" value="C:cell outer membrane"/>
    <property type="evidence" value="ECO:0007669"/>
    <property type="project" value="UniProtKB-SubCell"/>
</dbReference>
<dbReference type="EMBL" id="CP032819">
    <property type="protein sequence ID" value="AZS30371.1"/>
    <property type="molecule type" value="Genomic_DNA"/>
</dbReference>
<dbReference type="PROSITE" id="PS51257">
    <property type="entry name" value="PROKAR_LIPOPROTEIN"/>
    <property type="match status" value="1"/>
</dbReference>
<organism evidence="8 9">
    <name type="scientific">Butyricimonas faecalis</name>
    <dbReference type="NCBI Taxonomy" id="2093856"/>
    <lineage>
        <taxon>Bacteria</taxon>
        <taxon>Pseudomonadati</taxon>
        <taxon>Bacteroidota</taxon>
        <taxon>Bacteroidia</taxon>
        <taxon>Bacteroidales</taxon>
        <taxon>Odoribacteraceae</taxon>
        <taxon>Butyricimonas</taxon>
    </lineage>
</organism>
<feature type="domain" description="RagB/SusD" evidence="6">
    <location>
        <begin position="361"/>
        <end position="488"/>
    </location>
</feature>
<dbReference type="InterPro" id="IPR011990">
    <property type="entry name" value="TPR-like_helical_dom_sf"/>
</dbReference>
<dbReference type="Pfam" id="PF07980">
    <property type="entry name" value="SusD_RagB"/>
    <property type="match status" value="1"/>
</dbReference>
<protein>
    <submittedName>
        <fullName evidence="8">RagB/SusD family nutrient uptake outer membrane protein</fullName>
    </submittedName>
</protein>
<evidence type="ECO:0000313" key="8">
    <source>
        <dbReference type="EMBL" id="AZS30371.1"/>
    </source>
</evidence>
<evidence type="ECO:0000256" key="2">
    <source>
        <dbReference type="ARBA" id="ARBA00006275"/>
    </source>
</evidence>
<feature type="domain" description="SusD-like N-terminal" evidence="7">
    <location>
        <begin position="23"/>
        <end position="235"/>
    </location>
</feature>
<keyword evidence="5" id="KW-0998">Cell outer membrane</keyword>
<evidence type="ECO:0000313" key="9">
    <source>
        <dbReference type="Proteomes" id="UP000270673"/>
    </source>
</evidence>
<reference evidence="8 9" key="1">
    <citation type="submission" date="2018-10" db="EMBL/GenBank/DDBJ databases">
        <title>Butyricimonas faecalis sp. nov., isolated from human faeces and emended description of the genus Butyricimonas.</title>
        <authorList>
            <person name="Le Roy T."/>
            <person name="Van der Smissen P."/>
            <person name="Paquot A."/>
            <person name="Delzenne N."/>
            <person name="Muccioli G."/>
            <person name="Collet J.-F."/>
            <person name="Cani P.D."/>
        </authorList>
    </citation>
    <scope>NUCLEOTIDE SEQUENCE [LARGE SCALE GENOMIC DNA]</scope>
    <source>
        <strain evidence="8 9">H184</strain>
    </source>
</reference>
<keyword evidence="9" id="KW-1185">Reference proteome</keyword>
<dbReference type="InterPro" id="IPR033985">
    <property type="entry name" value="SusD-like_N"/>
</dbReference>
<comment type="similarity">
    <text evidence="2">Belongs to the SusD family.</text>
</comment>
<evidence type="ECO:0000256" key="5">
    <source>
        <dbReference type="ARBA" id="ARBA00023237"/>
    </source>
</evidence>
<evidence type="ECO:0000259" key="7">
    <source>
        <dbReference type="Pfam" id="PF14322"/>
    </source>
</evidence>
<dbReference type="InterPro" id="IPR012944">
    <property type="entry name" value="SusD_RagB_dom"/>
</dbReference>
<evidence type="ECO:0000259" key="6">
    <source>
        <dbReference type="Pfam" id="PF07980"/>
    </source>
</evidence>
<accession>A0A3S9VV57</accession>
<dbReference type="AlphaFoldDB" id="A0A3S9VV57"/>
<evidence type="ECO:0000256" key="1">
    <source>
        <dbReference type="ARBA" id="ARBA00004442"/>
    </source>
</evidence>
<dbReference type="Gene3D" id="1.25.40.390">
    <property type="match status" value="1"/>
</dbReference>
<gene>
    <name evidence="8" type="ORF">D8S85_12980</name>
</gene>
<sequence length="498" mass="56337">MVMNKIYTLLIILVLGCVSCGDFLEEDSQTLSYVTSVEDLDELLVGSGYLQNARGTYYTMSWLEVMDDDMQQKLTGSHAALVNFVYVAPFFKWADYPWDDDYPNRIGGNKTWSRLYESIEIANLILKEVERFSEEDDYARVKGEAYFIRAYCYFYLTNIWGHPYEASTASAKLGVPIKLTDVIEVKGFARNSVEECYQQILSDAKQAIYYLKGITPTITYRAGENAARALLAKTALYMGDWSTVVNQCDSIFNSPKGLGLIDFNTTTMSVYSTASSYNALIRSNSSSEAIFSGGFCTSGVSQITTNLSYAASSELLALYDERNDLRYSSGKNSYFFQYSKGYYASYRLTNASKLPGNSLVYSEVYLNKAEALALLGREAEAISTLQELRSKRMSDAGTINETGEGLIKFIRDERRRELCGAGQRWFDLRRYAVHPTYPEKTTIKHDYYEWDNGTAVLKKTYVLGEYPEDGGWLLPMPSYALESNEGELEDNVRPDREN</sequence>
<keyword evidence="3" id="KW-0732">Signal</keyword>
<name>A0A3S9VV57_9BACT</name>
<dbReference type="Proteomes" id="UP000270673">
    <property type="component" value="Chromosome"/>
</dbReference>
<comment type="subcellular location">
    <subcellularLocation>
        <location evidence="1">Cell outer membrane</location>
    </subcellularLocation>
</comment>
<dbReference type="Pfam" id="PF14322">
    <property type="entry name" value="SusD-like_3"/>
    <property type="match status" value="1"/>
</dbReference>
<dbReference type="CDD" id="cd08977">
    <property type="entry name" value="SusD"/>
    <property type="match status" value="1"/>
</dbReference>
<dbReference type="OrthoDB" id="5694214at2"/>
<dbReference type="KEGG" id="buy:D8S85_12980"/>
<evidence type="ECO:0000256" key="3">
    <source>
        <dbReference type="ARBA" id="ARBA00022729"/>
    </source>
</evidence>
<dbReference type="SUPFAM" id="SSF48452">
    <property type="entry name" value="TPR-like"/>
    <property type="match status" value="1"/>
</dbReference>